<feature type="chain" id="PRO_5044561719" evidence="2">
    <location>
        <begin position="25"/>
        <end position="152"/>
    </location>
</feature>
<dbReference type="GO" id="GO:0005615">
    <property type="term" value="C:extracellular space"/>
    <property type="evidence" value="ECO:0007669"/>
    <property type="project" value="TreeGrafter"/>
</dbReference>
<dbReference type="VEuPathDB" id="VectorBase:MDOA015523"/>
<keyword evidence="1 2" id="KW-0732">Signal</keyword>
<name>A0A1I8NII7_MUSDO</name>
<reference evidence="3" key="1">
    <citation type="submission" date="2020-05" db="UniProtKB">
        <authorList>
            <consortium name="EnsemblMetazoa"/>
        </authorList>
    </citation>
    <scope>IDENTIFICATION</scope>
    <source>
        <strain evidence="3">Aabys</strain>
    </source>
</reference>
<evidence type="ECO:0000256" key="2">
    <source>
        <dbReference type="SAM" id="SignalP"/>
    </source>
</evidence>
<feature type="signal peptide" evidence="2">
    <location>
        <begin position="1"/>
        <end position="24"/>
    </location>
</feature>
<dbReference type="EnsemblMetazoa" id="MDOA015523-RA">
    <property type="protein sequence ID" value="MDOA015523-PA"/>
    <property type="gene ID" value="MDOA015523"/>
</dbReference>
<organism evidence="3">
    <name type="scientific">Musca domestica</name>
    <name type="common">House fly</name>
    <dbReference type="NCBI Taxonomy" id="7370"/>
    <lineage>
        <taxon>Eukaryota</taxon>
        <taxon>Metazoa</taxon>
        <taxon>Ecdysozoa</taxon>
        <taxon>Arthropoda</taxon>
        <taxon>Hexapoda</taxon>
        <taxon>Insecta</taxon>
        <taxon>Pterygota</taxon>
        <taxon>Neoptera</taxon>
        <taxon>Endopterygota</taxon>
        <taxon>Diptera</taxon>
        <taxon>Brachycera</taxon>
        <taxon>Muscomorpha</taxon>
        <taxon>Muscoidea</taxon>
        <taxon>Muscidae</taxon>
        <taxon>Musca</taxon>
    </lineage>
</organism>
<evidence type="ECO:0000313" key="5">
    <source>
        <dbReference type="RefSeq" id="XP_005188784.1"/>
    </source>
</evidence>
<accession>A0A1I8NII7</accession>
<evidence type="ECO:0000313" key="4">
    <source>
        <dbReference type="Proteomes" id="UP001652621"/>
    </source>
</evidence>
<dbReference type="GO" id="GO:0005549">
    <property type="term" value="F:odorant binding"/>
    <property type="evidence" value="ECO:0007669"/>
    <property type="project" value="InterPro"/>
</dbReference>
<dbReference type="eggNOG" id="ENOG502T2AN">
    <property type="taxonomic scope" value="Eukaryota"/>
</dbReference>
<dbReference type="Proteomes" id="UP001652621">
    <property type="component" value="Unplaced"/>
</dbReference>
<protein>
    <submittedName>
        <fullName evidence="5">General odorant-binding protein 28a</fullName>
    </submittedName>
</protein>
<dbReference type="Gene3D" id="1.10.238.20">
    <property type="entry name" value="Pheromone/general odorant binding protein domain"/>
    <property type="match status" value="1"/>
</dbReference>
<evidence type="ECO:0000313" key="3">
    <source>
        <dbReference type="EnsemblMetazoa" id="MDOA015523-PA"/>
    </source>
</evidence>
<dbReference type="RefSeq" id="XP_005188784.1">
    <property type="nucleotide sequence ID" value="XM_005188727.3"/>
</dbReference>
<dbReference type="CDD" id="cd23992">
    <property type="entry name" value="PBP_GOBP"/>
    <property type="match status" value="1"/>
</dbReference>
<evidence type="ECO:0000256" key="1">
    <source>
        <dbReference type="ARBA" id="ARBA00022729"/>
    </source>
</evidence>
<sequence>MAKVFLIVALAVLSLLAATTVVKADLDRNQAMAVLKAKADECKKEVNAKDSDVEELATRNPASTKEGKCLRACLMKKFDVMDENGKFVADVAEKHAAKITNGSADAMKISREIIDACANIEVSSDHCEAAEAYGKCFKDQAAAHGINHDYEF</sequence>
<dbReference type="InterPro" id="IPR036728">
    <property type="entry name" value="PBP_GOBP_sf"/>
</dbReference>
<reference evidence="5" key="2">
    <citation type="submission" date="2025-04" db="UniProtKB">
        <authorList>
            <consortium name="RefSeq"/>
        </authorList>
    </citation>
    <scope>IDENTIFICATION</scope>
    <source>
        <strain evidence="5">Aabys</strain>
    </source>
</reference>
<dbReference type="SUPFAM" id="SSF47565">
    <property type="entry name" value="Insect pheromone/odorant-binding proteins"/>
    <property type="match status" value="1"/>
</dbReference>
<dbReference type="GeneID" id="101894399"/>
<dbReference type="OrthoDB" id="6595846at2759"/>
<proteinExistence type="predicted"/>
<dbReference type="PANTHER" id="PTHR11857">
    <property type="entry name" value="ODORANT BINDING PROTEIN-RELATED"/>
    <property type="match status" value="1"/>
</dbReference>
<dbReference type="VEuPathDB" id="VectorBase:MDOMA2_013631"/>
<keyword evidence="4" id="KW-1185">Reference proteome</keyword>
<dbReference type="GO" id="GO:0007608">
    <property type="term" value="P:sensory perception of smell"/>
    <property type="evidence" value="ECO:0007669"/>
    <property type="project" value="TreeGrafter"/>
</dbReference>
<dbReference type="AlphaFoldDB" id="A0A1I8NII7"/>
<dbReference type="Pfam" id="PF01395">
    <property type="entry name" value="PBP_GOBP"/>
    <property type="match status" value="1"/>
</dbReference>
<dbReference type="SMART" id="SM00708">
    <property type="entry name" value="PhBP"/>
    <property type="match status" value="1"/>
</dbReference>
<dbReference type="PANTHER" id="PTHR11857:SF42">
    <property type="entry name" value="GENERAL ODORANT-BINDING PROTEIN 19D-RELATED"/>
    <property type="match status" value="1"/>
</dbReference>
<dbReference type="KEGG" id="mde:101894399"/>
<gene>
    <name evidence="3" type="primary">101894399</name>
    <name evidence="5" type="synonym">LOC101894399</name>
</gene>
<dbReference type="InterPro" id="IPR006170">
    <property type="entry name" value="PBP/GOBP"/>
</dbReference>